<protein>
    <submittedName>
        <fullName evidence="2">Cytochrome</fullName>
    </submittedName>
</protein>
<dbReference type="PROSITE" id="PS00086">
    <property type="entry name" value="CYTOCHROME_P450"/>
    <property type="match status" value="1"/>
</dbReference>
<dbReference type="EMBL" id="CP025781">
    <property type="protein sequence ID" value="QBC43912.1"/>
    <property type="molecule type" value="Genomic_DNA"/>
</dbReference>
<dbReference type="SUPFAM" id="SSF48264">
    <property type="entry name" value="Cytochrome P450"/>
    <property type="match status" value="1"/>
</dbReference>
<dbReference type="RefSeq" id="WP_130106475.1">
    <property type="nucleotide sequence ID" value="NZ_CP025781.1"/>
</dbReference>
<evidence type="ECO:0000256" key="1">
    <source>
        <dbReference type="ARBA" id="ARBA00010617"/>
    </source>
</evidence>
<dbReference type="GO" id="GO:0004497">
    <property type="term" value="F:monooxygenase activity"/>
    <property type="evidence" value="ECO:0007669"/>
    <property type="project" value="InterPro"/>
</dbReference>
<evidence type="ECO:0000313" key="3">
    <source>
        <dbReference type="Proteomes" id="UP000515917"/>
    </source>
</evidence>
<dbReference type="GO" id="GO:0005506">
    <property type="term" value="F:iron ion binding"/>
    <property type="evidence" value="ECO:0007669"/>
    <property type="project" value="InterPro"/>
</dbReference>
<name>A0A7G3GA11_9NEIS</name>
<accession>A0A7G3GA11</accession>
<dbReference type="Proteomes" id="UP000515917">
    <property type="component" value="Chromosome"/>
</dbReference>
<dbReference type="InterPro" id="IPR002397">
    <property type="entry name" value="Cyt_P450_B"/>
</dbReference>
<evidence type="ECO:0000313" key="2">
    <source>
        <dbReference type="EMBL" id="QBC43912.1"/>
    </source>
</evidence>
<dbReference type="AlphaFoldDB" id="A0A7G3GA11"/>
<organism evidence="2 3">
    <name type="scientific">Iodobacter fluviatilis</name>
    <dbReference type="NCBI Taxonomy" id="537"/>
    <lineage>
        <taxon>Bacteria</taxon>
        <taxon>Pseudomonadati</taxon>
        <taxon>Pseudomonadota</taxon>
        <taxon>Betaproteobacteria</taxon>
        <taxon>Neisseriales</taxon>
        <taxon>Chitinibacteraceae</taxon>
        <taxon>Iodobacter</taxon>
    </lineage>
</organism>
<dbReference type="Gene3D" id="1.10.630.10">
    <property type="entry name" value="Cytochrome P450"/>
    <property type="match status" value="1"/>
</dbReference>
<keyword evidence="3" id="KW-1185">Reference proteome</keyword>
<dbReference type="GO" id="GO:0020037">
    <property type="term" value="F:heme binding"/>
    <property type="evidence" value="ECO:0007669"/>
    <property type="project" value="InterPro"/>
</dbReference>
<dbReference type="PRINTS" id="PR00359">
    <property type="entry name" value="BP450"/>
</dbReference>
<dbReference type="GO" id="GO:0016705">
    <property type="term" value="F:oxidoreductase activity, acting on paired donors, with incorporation or reduction of molecular oxygen"/>
    <property type="evidence" value="ECO:0007669"/>
    <property type="project" value="InterPro"/>
</dbReference>
<dbReference type="KEGG" id="ifl:C1H71_10370"/>
<dbReference type="PANTHER" id="PTHR46696">
    <property type="entry name" value="P450, PUTATIVE (EUROFUNG)-RELATED"/>
    <property type="match status" value="1"/>
</dbReference>
<dbReference type="InterPro" id="IPR036396">
    <property type="entry name" value="Cyt_P450_sf"/>
</dbReference>
<dbReference type="PANTHER" id="PTHR46696:SF1">
    <property type="entry name" value="CYTOCHROME P450 YJIB-RELATED"/>
    <property type="match status" value="1"/>
</dbReference>
<gene>
    <name evidence="2" type="ORF">C1H71_10370</name>
</gene>
<dbReference type="CDD" id="cd11036">
    <property type="entry name" value="AknT-like"/>
    <property type="match status" value="1"/>
</dbReference>
<proteinExistence type="inferred from homology"/>
<comment type="similarity">
    <text evidence="1">Belongs to the cytochrome P450 family.</text>
</comment>
<reference evidence="2 3" key="1">
    <citation type="submission" date="2018-01" db="EMBL/GenBank/DDBJ databases">
        <title>Genome sequence of Iodobacter sp. strain PCH194 isolated from Indian Trans-Himalaya.</title>
        <authorList>
            <person name="Kumar V."/>
            <person name="Thakur V."/>
            <person name="Kumar S."/>
            <person name="Singh D."/>
        </authorList>
    </citation>
    <scope>NUCLEOTIDE SEQUENCE [LARGE SCALE GENOMIC DNA]</scope>
    <source>
        <strain evidence="2 3">PCH194</strain>
    </source>
</reference>
<sequence>MPPIHAIAAATHPNPYPYYASLRATTPFFFDTELACWVASTAELVGQIMQNPHCQVLAPASASRAAELFSRLIRMNEGEAHAPLKRRLQQGLAELDLSATHLLLLTQRWLKRLPEGPSLNTLCRHLPVLVLADALGFAPQLRLVEWISQLVAYLSAFSSEAERLQASVAAEHLLAHFSGLRPEHCSLLLQEFNQQVVLANLIGLLTQSYEATAGLLGNSLIALAQNPEVYQRILAGIEPISALVESVAVQDPSVQNTRRVVTQAIEIYGQQLAVGDTILLLLASANHDASSSEHFSFGYGRHACPGQALATRLATVILDAYLCGENRPLPVRWAYQASANARIPQFN</sequence>
<dbReference type="InterPro" id="IPR017972">
    <property type="entry name" value="Cyt_P450_CS"/>
</dbReference>